<dbReference type="InterPro" id="IPR037066">
    <property type="entry name" value="Plug_dom_sf"/>
</dbReference>
<gene>
    <name evidence="15" type="ORF">MTR62_08250</name>
</gene>
<dbReference type="InterPro" id="IPR036942">
    <property type="entry name" value="Beta-barrel_TonB_sf"/>
</dbReference>
<evidence type="ECO:0000256" key="7">
    <source>
        <dbReference type="ARBA" id="ARBA00023136"/>
    </source>
</evidence>
<accession>A0ABT0BCJ5</accession>
<feature type="chain" id="PRO_5045207941" evidence="12">
    <location>
        <begin position="22"/>
        <end position="787"/>
    </location>
</feature>
<keyword evidence="6 11" id="KW-0798">TonB box</keyword>
<dbReference type="PROSITE" id="PS52016">
    <property type="entry name" value="TONB_DEPENDENT_REC_3"/>
    <property type="match status" value="1"/>
</dbReference>
<evidence type="ECO:0000256" key="1">
    <source>
        <dbReference type="ARBA" id="ARBA00004571"/>
    </source>
</evidence>
<dbReference type="PROSITE" id="PS01156">
    <property type="entry name" value="TONB_DEPENDENT_REC_2"/>
    <property type="match status" value="1"/>
</dbReference>
<keyword evidence="2 9" id="KW-0813">Transport</keyword>
<dbReference type="EMBL" id="JALHLF010000023">
    <property type="protein sequence ID" value="MCJ2182679.1"/>
    <property type="molecule type" value="Genomic_DNA"/>
</dbReference>
<protein>
    <submittedName>
        <fullName evidence="15">TonB-dependent receptor</fullName>
    </submittedName>
</protein>
<dbReference type="InterPro" id="IPR010917">
    <property type="entry name" value="TonB_rcpt_CS"/>
</dbReference>
<name>A0ABT0BCJ5_9SPHN</name>
<evidence type="ECO:0000259" key="13">
    <source>
        <dbReference type="Pfam" id="PF00593"/>
    </source>
</evidence>
<dbReference type="SUPFAM" id="SSF56935">
    <property type="entry name" value="Porins"/>
    <property type="match status" value="1"/>
</dbReference>
<dbReference type="Pfam" id="PF07715">
    <property type="entry name" value="Plug"/>
    <property type="match status" value="1"/>
</dbReference>
<dbReference type="Proteomes" id="UP001162881">
    <property type="component" value="Unassembled WGS sequence"/>
</dbReference>
<evidence type="ECO:0000256" key="9">
    <source>
        <dbReference type="PROSITE-ProRule" id="PRU01360"/>
    </source>
</evidence>
<keyword evidence="7 9" id="KW-0472">Membrane</keyword>
<keyword evidence="16" id="KW-1185">Reference proteome</keyword>
<evidence type="ECO:0000313" key="16">
    <source>
        <dbReference type="Proteomes" id="UP001162881"/>
    </source>
</evidence>
<dbReference type="PANTHER" id="PTHR30069:SF39">
    <property type="entry name" value="BLL6183 PROTEIN"/>
    <property type="match status" value="1"/>
</dbReference>
<evidence type="ECO:0000256" key="2">
    <source>
        <dbReference type="ARBA" id="ARBA00022448"/>
    </source>
</evidence>
<comment type="caution">
    <text evidence="15">The sequence shown here is derived from an EMBL/GenBank/DDBJ whole genome shotgun (WGS) entry which is preliminary data.</text>
</comment>
<dbReference type="InterPro" id="IPR000531">
    <property type="entry name" value="Beta-barrel_TonB"/>
</dbReference>
<feature type="signal peptide" evidence="12">
    <location>
        <begin position="1"/>
        <end position="21"/>
    </location>
</feature>
<evidence type="ECO:0000256" key="5">
    <source>
        <dbReference type="ARBA" id="ARBA00022729"/>
    </source>
</evidence>
<evidence type="ECO:0000256" key="6">
    <source>
        <dbReference type="ARBA" id="ARBA00023077"/>
    </source>
</evidence>
<keyword evidence="3 9" id="KW-1134">Transmembrane beta strand</keyword>
<evidence type="ECO:0000256" key="4">
    <source>
        <dbReference type="ARBA" id="ARBA00022692"/>
    </source>
</evidence>
<dbReference type="Gene3D" id="2.40.170.20">
    <property type="entry name" value="TonB-dependent receptor, beta-barrel domain"/>
    <property type="match status" value="1"/>
</dbReference>
<evidence type="ECO:0000256" key="8">
    <source>
        <dbReference type="ARBA" id="ARBA00023237"/>
    </source>
</evidence>
<evidence type="ECO:0000256" key="3">
    <source>
        <dbReference type="ARBA" id="ARBA00022452"/>
    </source>
</evidence>
<comment type="subcellular location">
    <subcellularLocation>
        <location evidence="1 9">Cell outer membrane</location>
        <topology evidence="1 9">Multi-pass membrane protein</topology>
    </subcellularLocation>
</comment>
<sequence length="787" mass="83935">MRRHAIIAGAACALAAFPACAQTSDASAPTAPESLAQNASRTTIIVIAPGGGFDFDDALALDREGLTRTGAPDLLAALTRTTAGISLQDAQGNPWQPNLVYRGFVASPLQGQAQGIAVYLDGARFNQPFGDTVGFDLIPDAAIRSVALVDPSPAFGLNALGGTMVIETATGRSDPGMDASLAAGSYGERTVAISGGGQWGDLSYFGAFQSRRESGWRDHSPSELVNGYVDLGYDGPHAGLHVKLIGADTDLTGNGVSPVELLAARRRSVLSWPDNSRSQYGRISLHPWAALGARTRIEATLYRQRLQVETLNGDVADIAACADDAHLLCLESVGDDDQEDGGDESAERLTDAQGQAIPTLAGEDGYGVLNHGRVHTRSSGVLAQVLDTRPLGEGTNRLAIGFSYDSSRSHFDSSTELGALTPDRSVERLGVSIVQEDGAIVPVGLTAQTRYWGLFATEVFPLTAWLNAEIGVRYNHARIRMTDRIGTALNGDHRFERLNPGLELDWRVSRALTLRVGYAQTNRVPTPAELSCADADAPCSLTNFFVADPPLRQVVARNWELGGSGRIAAGPWTLQWLASAWRTTNTDDIQYVASEIRGRAYFRNIGQTRRQGVELTLRASHGGLDLSAGYAFTDATYRHALTLSSPANPAADDEGVIAVEPGDRLPGIPRHSLTLSADYSWPLAGRTLSLGGDLIARSGQRLVGDEANLTAPLPGYALVNLRASVEFTPHFTLFATVRNAFDAKYATFGTFSEVDEVALAEAPGADNPRAYGPGSPRRWTLGLRTRF</sequence>
<reference evidence="15" key="1">
    <citation type="submission" date="2022-03" db="EMBL/GenBank/DDBJ databases">
        <title>Identification of a novel bacterium isolated from mangrove sediments.</title>
        <authorList>
            <person name="Pan X."/>
        </authorList>
    </citation>
    <scope>NUCLEOTIDE SEQUENCE</scope>
    <source>
        <strain evidence="15">B1949</strain>
    </source>
</reference>
<feature type="domain" description="TonB-dependent receptor plug" evidence="14">
    <location>
        <begin position="61"/>
        <end position="163"/>
    </location>
</feature>
<feature type="short sequence motif" description="TonB C-terminal box" evidence="10">
    <location>
        <begin position="770"/>
        <end position="787"/>
    </location>
</feature>
<keyword evidence="5 12" id="KW-0732">Signal</keyword>
<comment type="similarity">
    <text evidence="9 11">Belongs to the TonB-dependent receptor family.</text>
</comment>
<dbReference type="Pfam" id="PF00593">
    <property type="entry name" value="TonB_dep_Rec_b-barrel"/>
    <property type="match status" value="1"/>
</dbReference>
<keyword evidence="4 9" id="KW-0812">Transmembrane</keyword>
<feature type="domain" description="TonB-dependent receptor-like beta-barrel" evidence="13">
    <location>
        <begin position="377"/>
        <end position="739"/>
    </location>
</feature>
<dbReference type="Gene3D" id="2.170.130.10">
    <property type="entry name" value="TonB-dependent receptor, plug domain"/>
    <property type="match status" value="1"/>
</dbReference>
<evidence type="ECO:0000256" key="11">
    <source>
        <dbReference type="RuleBase" id="RU003357"/>
    </source>
</evidence>
<keyword evidence="8 9" id="KW-0998">Cell outer membrane</keyword>
<evidence type="ECO:0000256" key="10">
    <source>
        <dbReference type="PROSITE-ProRule" id="PRU10144"/>
    </source>
</evidence>
<evidence type="ECO:0000256" key="12">
    <source>
        <dbReference type="SAM" id="SignalP"/>
    </source>
</evidence>
<dbReference type="InterPro" id="IPR012910">
    <property type="entry name" value="Plug_dom"/>
</dbReference>
<dbReference type="PANTHER" id="PTHR30069">
    <property type="entry name" value="TONB-DEPENDENT OUTER MEMBRANE RECEPTOR"/>
    <property type="match status" value="1"/>
</dbReference>
<dbReference type="RefSeq" id="WP_244018856.1">
    <property type="nucleotide sequence ID" value="NZ_JALHLF010000023.1"/>
</dbReference>
<organism evidence="15 16">
    <name type="scientific">Novosphingobium organovorum</name>
    <dbReference type="NCBI Taxonomy" id="2930092"/>
    <lineage>
        <taxon>Bacteria</taxon>
        <taxon>Pseudomonadati</taxon>
        <taxon>Pseudomonadota</taxon>
        <taxon>Alphaproteobacteria</taxon>
        <taxon>Sphingomonadales</taxon>
        <taxon>Sphingomonadaceae</taxon>
        <taxon>Novosphingobium</taxon>
    </lineage>
</organism>
<keyword evidence="15" id="KW-0675">Receptor</keyword>
<evidence type="ECO:0000313" key="15">
    <source>
        <dbReference type="EMBL" id="MCJ2182679.1"/>
    </source>
</evidence>
<proteinExistence type="inferred from homology"/>
<evidence type="ECO:0000259" key="14">
    <source>
        <dbReference type="Pfam" id="PF07715"/>
    </source>
</evidence>
<dbReference type="InterPro" id="IPR039426">
    <property type="entry name" value="TonB-dep_rcpt-like"/>
</dbReference>